<dbReference type="Pfam" id="PF07883">
    <property type="entry name" value="Cupin_2"/>
    <property type="match status" value="1"/>
</dbReference>
<dbReference type="InterPro" id="IPR018062">
    <property type="entry name" value="HTH_AraC-typ_CS"/>
</dbReference>
<keyword evidence="3" id="KW-0804">Transcription</keyword>
<reference evidence="5 6" key="1">
    <citation type="submission" date="2018-01" db="EMBL/GenBank/DDBJ databases">
        <title>Genome Sequencing and Assembly of Anaerobacter polyendosporus strain CT4.</title>
        <authorList>
            <person name="Tachaapaikoon C."/>
            <person name="Sutheeworapong S."/>
            <person name="Jenjaroenpun P."/>
            <person name="Wongsurawat T."/>
            <person name="Nookeaw I."/>
            <person name="Cheawchanlertfa P."/>
            <person name="Kosugi A."/>
            <person name="Cheevadhanarak S."/>
            <person name="Ratanakhanokchai K."/>
        </authorList>
    </citation>
    <scope>NUCLEOTIDE SEQUENCE [LARGE SCALE GENOMIC DNA]</scope>
    <source>
        <strain evidence="5 6">CT4</strain>
    </source>
</reference>
<keyword evidence="1" id="KW-0805">Transcription regulation</keyword>
<gene>
    <name evidence="5" type="ORF">C1I91_12595</name>
</gene>
<keyword evidence="6" id="KW-1185">Reference proteome</keyword>
<dbReference type="InterPro" id="IPR013096">
    <property type="entry name" value="Cupin_2"/>
</dbReference>
<evidence type="ECO:0000256" key="1">
    <source>
        <dbReference type="ARBA" id="ARBA00023015"/>
    </source>
</evidence>
<dbReference type="PANTHER" id="PTHR43280">
    <property type="entry name" value="ARAC-FAMILY TRANSCRIPTIONAL REGULATOR"/>
    <property type="match status" value="1"/>
</dbReference>
<dbReference type="Pfam" id="PF12833">
    <property type="entry name" value="HTH_18"/>
    <property type="match status" value="1"/>
</dbReference>
<dbReference type="PANTHER" id="PTHR43280:SF28">
    <property type="entry name" value="HTH-TYPE TRANSCRIPTIONAL ACTIVATOR RHAS"/>
    <property type="match status" value="1"/>
</dbReference>
<dbReference type="InterPro" id="IPR009057">
    <property type="entry name" value="Homeodomain-like_sf"/>
</dbReference>
<name>A0A3R5QYD4_9CLOT</name>
<dbReference type="GO" id="GO:0043565">
    <property type="term" value="F:sequence-specific DNA binding"/>
    <property type="evidence" value="ECO:0007669"/>
    <property type="project" value="InterPro"/>
</dbReference>
<dbReference type="SUPFAM" id="SSF51182">
    <property type="entry name" value="RmlC-like cupins"/>
    <property type="match status" value="1"/>
</dbReference>
<organism evidence="5 6">
    <name type="scientific">Clostridium manihotivorum</name>
    <dbReference type="NCBI Taxonomy" id="2320868"/>
    <lineage>
        <taxon>Bacteria</taxon>
        <taxon>Bacillati</taxon>
        <taxon>Bacillota</taxon>
        <taxon>Clostridia</taxon>
        <taxon>Eubacteriales</taxon>
        <taxon>Clostridiaceae</taxon>
        <taxon>Clostridium</taxon>
    </lineage>
</organism>
<dbReference type="InterPro" id="IPR014710">
    <property type="entry name" value="RmlC-like_jellyroll"/>
</dbReference>
<dbReference type="InterPro" id="IPR018060">
    <property type="entry name" value="HTH_AraC"/>
</dbReference>
<dbReference type="Gene3D" id="2.60.120.10">
    <property type="entry name" value="Jelly Rolls"/>
    <property type="match status" value="1"/>
</dbReference>
<dbReference type="SMART" id="SM00342">
    <property type="entry name" value="HTH_ARAC"/>
    <property type="match status" value="1"/>
</dbReference>
<dbReference type="KEGG" id="cmah:C1I91_12595"/>
<dbReference type="InterPro" id="IPR011051">
    <property type="entry name" value="RmlC_Cupin_sf"/>
</dbReference>
<evidence type="ECO:0000313" key="6">
    <source>
        <dbReference type="Proteomes" id="UP000286268"/>
    </source>
</evidence>
<feature type="domain" description="HTH araC/xylS-type" evidence="4">
    <location>
        <begin position="187"/>
        <end position="285"/>
    </location>
</feature>
<dbReference type="Gene3D" id="1.10.10.60">
    <property type="entry name" value="Homeodomain-like"/>
    <property type="match status" value="2"/>
</dbReference>
<proteinExistence type="predicted"/>
<dbReference type="EMBL" id="CP025746">
    <property type="protein sequence ID" value="QAA32411.1"/>
    <property type="molecule type" value="Genomic_DNA"/>
</dbReference>
<dbReference type="PROSITE" id="PS01124">
    <property type="entry name" value="HTH_ARAC_FAMILY_2"/>
    <property type="match status" value="1"/>
</dbReference>
<protein>
    <submittedName>
        <fullName evidence="5">AraC family transcriptional regulator</fullName>
    </submittedName>
</protein>
<dbReference type="Proteomes" id="UP000286268">
    <property type="component" value="Chromosome"/>
</dbReference>
<dbReference type="PROSITE" id="PS00041">
    <property type="entry name" value="HTH_ARAC_FAMILY_1"/>
    <property type="match status" value="1"/>
</dbReference>
<dbReference type="OrthoDB" id="9791615at2"/>
<dbReference type="PRINTS" id="PR00032">
    <property type="entry name" value="HTHARAC"/>
</dbReference>
<evidence type="ECO:0000256" key="2">
    <source>
        <dbReference type="ARBA" id="ARBA00023125"/>
    </source>
</evidence>
<keyword evidence="2" id="KW-0238">DNA-binding</keyword>
<evidence type="ECO:0000256" key="3">
    <source>
        <dbReference type="ARBA" id="ARBA00023163"/>
    </source>
</evidence>
<dbReference type="GO" id="GO:0003700">
    <property type="term" value="F:DNA-binding transcription factor activity"/>
    <property type="evidence" value="ECO:0007669"/>
    <property type="project" value="InterPro"/>
</dbReference>
<dbReference type="InterPro" id="IPR020449">
    <property type="entry name" value="Tscrpt_reg_AraC-type_HTH"/>
</dbReference>
<dbReference type="AlphaFoldDB" id="A0A3R5QYD4"/>
<dbReference type="SUPFAM" id="SSF46689">
    <property type="entry name" value="Homeodomain-like"/>
    <property type="match status" value="2"/>
</dbReference>
<evidence type="ECO:0000259" key="4">
    <source>
        <dbReference type="PROSITE" id="PS01124"/>
    </source>
</evidence>
<sequence>MKYMHLSIFTKDTNFPFFIQLGKHENNMPVHYHVDFSELVIVLKGTADHIVNSEKYFIKKGDVFIINKNTFHGYDNASDFRICNIMYKPEHLYQVGRDLEKSLGYQALFVVEPSLAKESNFDSKLQLTLSDYEKVKDLILDMIDEYENKKQGSQTMVYSHFMELVVFLSRLHDLSGSGINSNLINIAKATSYMENNFQNPINLKDLADEAGISVRHLDRIFKEHYKTTPINYLLRLRIQYACLLLKKSDYTISDVAYESGFGDSNYFARQFKKIMGFSPKDYRSNINDIQL</sequence>
<evidence type="ECO:0000313" key="5">
    <source>
        <dbReference type="EMBL" id="QAA32411.1"/>
    </source>
</evidence>
<accession>A0A3R5QYD4</accession>